<comment type="caution">
    <text evidence="9">The sequence shown here is derived from an EMBL/GenBank/DDBJ whole genome shotgun (WGS) entry which is preliminary data.</text>
</comment>
<dbReference type="SUPFAM" id="SSF53800">
    <property type="entry name" value="Chelatase"/>
    <property type="match status" value="1"/>
</dbReference>
<dbReference type="InterPro" id="IPR033659">
    <property type="entry name" value="Ferrochelatase_N"/>
</dbReference>
<dbReference type="Proteomes" id="UP000273500">
    <property type="component" value="Unassembled WGS sequence"/>
</dbReference>
<evidence type="ECO:0000313" key="9">
    <source>
        <dbReference type="EMBL" id="RSK49326.1"/>
    </source>
</evidence>
<comment type="function">
    <text evidence="7">Catalyzes the ferrous insertion into protoporphyrin IX.</text>
</comment>
<dbReference type="CDD" id="cd03411">
    <property type="entry name" value="Ferrochelatase_N"/>
    <property type="match status" value="1"/>
</dbReference>
<evidence type="ECO:0000313" key="10">
    <source>
        <dbReference type="Proteomes" id="UP000273500"/>
    </source>
</evidence>
<keyword evidence="10" id="KW-1185">Reference proteome</keyword>
<dbReference type="NCBIfam" id="TIGR00109">
    <property type="entry name" value="hemH"/>
    <property type="match status" value="1"/>
</dbReference>
<evidence type="ECO:0000256" key="6">
    <source>
        <dbReference type="ARBA" id="ARBA00024536"/>
    </source>
</evidence>
<accession>A0A3R9PCW1</accession>
<dbReference type="HAMAP" id="MF_00323">
    <property type="entry name" value="Ferrochelatase"/>
    <property type="match status" value="1"/>
</dbReference>
<dbReference type="InterPro" id="IPR033644">
    <property type="entry name" value="Ferrochelatase_C"/>
</dbReference>
<evidence type="ECO:0000256" key="2">
    <source>
        <dbReference type="ARBA" id="ARBA00023004"/>
    </source>
</evidence>
<dbReference type="InterPro" id="IPR001015">
    <property type="entry name" value="Ferrochelatase"/>
</dbReference>
<dbReference type="CDD" id="cd00419">
    <property type="entry name" value="Ferrochelatase_C"/>
    <property type="match status" value="1"/>
</dbReference>
<evidence type="ECO:0000256" key="5">
    <source>
        <dbReference type="ARBA" id="ARBA00023244"/>
    </source>
</evidence>
<proteinExistence type="inferred from homology"/>
<feature type="binding site" evidence="7">
    <location>
        <position position="201"/>
    </location>
    <ligand>
        <name>Fe(2+)</name>
        <dbReference type="ChEBI" id="CHEBI:29033"/>
    </ligand>
</feature>
<evidence type="ECO:0000256" key="8">
    <source>
        <dbReference type="RuleBase" id="RU004185"/>
    </source>
</evidence>
<sequence length="349" mass="39369">MPSSSASSKGRIGVLLVNLGTPDSPNTPDVRRYLNEFLTDARVIDMPAAVRYPLFRGLVVPLRAPKSAKIYQQLWDKDRGSPLLYHGLDLQKLVQEKLGKDYLVAFGMRYQNPSIESALQELRDAAVDRIIVLPLFPQYAAASTGSVQEKVMELVSKWWVVPSISFISTFVDDPGFINSFAALGKAELEKHDYDHIVFSYHGIPERHVLKGSHKNYCKLGSCCNSYNKNNRYCYRAQCFETSRQLGAALGLSPEQYTTTFQSRLQSRLRDPWLQPYTDEVIKEMPAKGIKNVLAFSPAFVADCLETTIEVGEEFKELFEEAGGQHWQLVPSLNSTPLWVDAVTDMIHRN</sequence>
<keyword evidence="7" id="KW-0479">Metal-binding</keyword>
<dbReference type="PANTHER" id="PTHR11108">
    <property type="entry name" value="FERROCHELATASE"/>
    <property type="match status" value="1"/>
</dbReference>
<dbReference type="AlphaFoldDB" id="A0A3R9PCW1"/>
<comment type="similarity">
    <text evidence="1 7 8">Belongs to the ferrochelatase family.</text>
</comment>
<dbReference type="EMBL" id="RWIT01000003">
    <property type="protein sequence ID" value="RSK49326.1"/>
    <property type="molecule type" value="Genomic_DNA"/>
</dbReference>
<evidence type="ECO:0000256" key="4">
    <source>
        <dbReference type="ARBA" id="ARBA00023239"/>
    </source>
</evidence>
<name>A0A3R9PCW1_9BACT</name>
<keyword evidence="5 7" id="KW-0627">Porphyrin biosynthesis</keyword>
<organism evidence="9 10">
    <name type="scientific">Hymenobacter rigui</name>
    <dbReference type="NCBI Taxonomy" id="334424"/>
    <lineage>
        <taxon>Bacteria</taxon>
        <taxon>Pseudomonadati</taxon>
        <taxon>Bacteroidota</taxon>
        <taxon>Cytophagia</taxon>
        <taxon>Cytophagales</taxon>
        <taxon>Hymenobacteraceae</taxon>
        <taxon>Hymenobacter</taxon>
    </lineage>
</organism>
<dbReference type="PANTHER" id="PTHR11108:SF1">
    <property type="entry name" value="FERROCHELATASE, MITOCHONDRIAL"/>
    <property type="match status" value="1"/>
</dbReference>
<comment type="catalytic activity">
    <reaction evidence="6">
        <text>Fe-coproporphyrin III + 2 H(+) = coproporphyrin III + Fe(2+)</text>
        <dbReference type="Rhea" id="RHEA:49572"/>
        <dbReference type="ChEBI" id="CHEBI:15378"/>
        <dbReference type="ChEBI" id="CHEBI:29033"/>
        <dbReference type="ChEBI" id="CHEBI:68438"/>
        <dbReference type="ChEBI" id="CHEBI:131725"/>
        <dbReference type="EC" id="4.99.1.9"/>
    </reaction>
    <physiologicalReaction direction="right-to-left" evidence="6">
        <dbReference type="Rhea" id="RHEA:49574"/>
    </physiologicalReaction>
</comment>
<evidence type="ECO:0000256" key="7">
    <source>
        <dbReference type="HAMAP-Rule" id="MF_00323"/>
    </source>
</evidence>
<evidence type="ECO:0000256" key="1">
    <source>
        <dbReference type="ARBA" id="ARBA00007718"/>
    </source>
</evidence>
<comment type="pathway">
    <text evidence="7">Porphyrin-containing compound metabolism; protoheme biosynthesis; protoheme from protoporphyrin-IX: step 1/1.</text>
</comment>
<dbReference type="UniPathway" id="UPA00252">
    <property type="reaction ID" value="UER00325"/>
</dbReference>
<dbReference type="EC" id="4.98.1.1" evidence="7"/>
<keyword evidence="7" id="KW-0963">Cytoplasm</keyword>
<dbReference type="Pfam" id="PF00762">
    <property type="entry name" value="Ferrochelatase"/>
    <property type="match status" value="1"/>
</dbReference>
<evidence type="ECO:0000256" key="3">
    <source>
        <dbReference type="ARBA" id="ARBA00023133"/>
    </source>
</evidence>
<feature type="binding site" evidence="7">
    <location>
        <position position="305"/>
    </location>
    <ligand>
        <name>Fe(2+)</name>
        <dbReference type="ChEBI" id="CHEBI:29033"/>
    </ligand>
</feature>
<dbReference type="GO" id="GO:0005737">
    <property type="term" value="C:cytoplasm"/>
    <property type="evidence" value="ECO:0007669"/>
    <property type="project" value="UniProtKB-SubCell"/>
</dbReference>
<comment type="catalytic activity">
    <reaction evidence="7">
        <text>heme b + 2 H(+) = protoporphyrin IX + Fe(2+)</text>
        <dbReference type="Rhea" id="RHEA:22584"/>
        <dbReference type="ChEBI" id="CHEBI:15378"/>
        <dbReference type="ChEBI" id="CHEBI:29033"/>
        <dbReference type="ChEBI" id="CHEBI:57306"/>
        <dbReference type="ChEBI" id="CHEBI:60344"/>
        <dbReference type="EC" id="4.98.1.1"/>
    </reaction>
</comment>
<keyword evidence="2 7" id="KW-0408">Iron</keyword>
<dbReference type="OrthoDB" id="9809741at2"/>
<dbReference type="GO" id="GO:0046872">
    <property type="term" value="F:metal ion binding"/>
    <property type="evidence" value="ECO:0007669"/>
    <property type="project" value="UniProtKB-KW"/>
</dbReference>
<dbReference type="Gene3D" id="3.40.50.1400">
    <property type="match status" value="2"/>
</dbReference>
<dbReference type="GO" id="GO:0004325">
    <property type="term" value="F:ferrochelatase activity"/>
    <property type="evidence" value="ECO:0007669"/>
    <property type="project" value="UniProtKB-UniRule"/>
</dbReference>
<keyword evidence="3 7" id="KW-0350">Heme biosynthesis</keyword>
<comment type="subcellular location">
    <subcellularLocation>
        <location evidence="7">Cytoplasm</location>
    </subcellularLocation>
</comment>
<dbReference type="RefSeq" id="WP_125419182.1">
    <property type="nucleotide sequence ID" value="NZ_RWIT01000003.1"/>
</dbReference>
<keyword evidence="4 7" id="KW-0456">Lyase</keyword>
<dbReference type="GO" id="GO:0006783">
    <property type="term" value="P:heme biosynthetic process"/>
    <property type="evidence" value="ECO:0007669"/>
    <property type="project" value="UniProtKB-UniRule"/>
</dbReference>
<reference evidence="9 10" key="1">
    <citation type="submission" date="2018-12" db="EMBL/GenBank/DDBJ databases">
        <authorList>
            <person name="Feng G."/>
            <person name="Zhu H."/>
        </authorList>
    </citation>
    <scope>NUCLEOTIDE SEQUENCE [LARGE SCALE GENOMIC DNA]</scope>
    <source>
        <strain evidence="9 10">KCTC 12533</strain>
    </source>
</reference>
<protein>
    <recommendedName>
        <fullName evidence="7">Ferrochelatase</fullName>
        <ecNumber evidence="7">4.98.1.1</ecNumber>
    </recommendedName>
    <alternativeName>
        <fullName evidence="7">Heme synthase</fullName>
    </alternativeName>
    <alternativeName>
        <fullName evidence="7">Protoheme ferro-lyase</fullName>
    </alternativeName>
</protein>
<gene>
    <name evidence="7" type="primary">hemH</name>
    <name evidence="9" type="ORF">EI291_07460</name>
</gene>